<dbReference type="Pfam" id="PF01326">
    <property type="entry name" value="PPDK_N"/>
    <property type="match status" value="1"/>
</dbReference>
<evidence type="ECO:0000256" key="11">
    <source>
        <dbReference type="ARBA" id="ARBA00022840"/>
    </source>
</evidence>
<name>A0A0G0WW81_9BACT</name>
<feature type="domain" description="Pyruvate phosphate dikinase AMP/ATP-binding" evidence="16">
    <location>
        <begin position="17"/>
        <end position="318"/>
    </location>
</feature>
<evidence type="ECO:0000256" key="12">
    <source>
        <dbReference type="ARBA" id="ARBA00022842"/>
    </source>
</evidence>
<dbReference type="Gene3D" id="3.30.1490.20">
    <property type="entry name" value="ATP-grasp fold, A domain"/>
    <property type="match status" value="1"/>
</dbReference>
<comment type="pathway">
    <text evidence="3">Carbohydrate biosynthesis; gluconeogenesis.</text>
</comment>
<evidence type="ECO:0000259" key="15">
    <source>
        <dbReference type="Pfam" id="PF00391"/>
    </source>
</evidence>
<keyword evidence="10" id="KW-0418">Kinase</keyword>
<comment type="catalytic activity">
    <reaction evidence="14">
        <text>pyruvate + ATP + H2O = phosphoenolpyruvate + AMP + phosphate + 2 H(+)</text>
        <dbReference type="Rhea" id="RHEA:11364"/>
        <dbReference type="ChEBI" id="CHEBI:15361"/>
        <dbReference type="ChEBI" id="CHEBI:15377"/>
        <dbReference type="ChEBI" id="CHEBI:15378"/>
        <dbReference type="ChEBI" id="CHEBI:30616"/>
        <dbReference type="ChEBI" id="CHEBI:43474"/>
        <dbReference type="ChEBI" id="CHEBI:58702"/>
        <dbReference type="ChEBI" id="CHEBI:456215"/>
        <dbReference type="EC" id="2.7.9.2"/>
    </reaction>
</comment>
<dbReference type="Pfam" id="PF00391">
    <property type="entry name" value="PEP-utilizers"/>
    <property type="match status" value="2"/>
</dbReference>
<keyword evidence="17" id="KW-0670">Pyruvate</keyword>
<protein>
    <recommendedName>
        <fullName evidence="6">Phosphoenolpyruvate synthase</fullName>
        <ecNumber evidence="5">2.7.9.2</ecNumber>
    </recommendedName>
    <alternativeName>
        <fullName evidence="13">Pyruvate, water dikinase</fullName>
    </alternativeName>
</protein>
<dbReference type="Proteomes" id="UP000033918">
    <property type="component" value="Unassembled WGS sequence"/>
</dbReference>
<dbReference type="GO" id="GO:0006094">
    <property type="term" value="P:gluconeogenesis"/>
    <property type="evidence" value="ECO:0007669"/>
    <property type="project" value="UniProtKB-UniPathway"/>
</dbReference>
<evidence type="ECO:0000256" key="2">
    <source>
        <dbReference type="ARBA" id="ARBA00002988"/>
    </source>
</evidence>
<dbReference type="Gene3D" id="3.30.470.20">
    <property type="entry name" value="ATP-grasp fold, B domain"/>
    <property type="match status" value="1"/>
</dbReference>
<comment type="caution">
    <text evidence="17">The sequence shown here is derived from an EMBL/GenBank/DDBJ whole genome shotgun (WGS) entry which is preliminary data.</text>
</comment>
<evidence type="ECO:0000256" key="3">
    <source>
        <dbReference type="ARBA" id="ARBA00004742"/>
    </source>
</evidence>
<evidence type="ECO:0000256" key="6">
    <source>
        <dbReference type="ARBA" id="ARBA00021623"/>
    </source>
</evidence>
<dbReference type="InterPro" id="IPR002192">
    <property type="entry name" value="PPDK_AMP/ATP-bd"/>
</dbReference>
<evidence type="ECO:0000256" key="13">
    <source>
        <dbReference type="ARBA" id="ARBA00033470"/>
    </source>
</evidence>
<sequence>MELIKNFNEIKKTDSLLAGGKGSSLGEMTQAGLPVPDGFVVLSGTFDRFLHETDLAQEIEAILKTVDHKAIHTVEGASEKIRGLIENEELPQDISDEILRASKALRAEFVAVRSSATAEDGAEHAWAGQLESYLNTTEDDLLDKVKKCWSSLFTPRAIFYRFEKELHGTGISVAVVVQKMVQSEVSGIAFSVHPITEDRNQLIIEAGFGLGEAIVSGSITPDSYVVEKESRQIIDTTVNTQRRGLYKSRRGENEWKEIPEPKASSQVLNVSQIMELADLVIKIENHYGFPCDIEWAYEDGKFYITQSRPITTLSNKTPIRHFKKFFTRKLSLVTMEYWWEGEYDAFNKLLQGSTRFNPLFIKTSDGNTSVYYDINNPDTAIKPLFDFFINNPDKFRPLAKKFEEDYKKLHQFAINYRNTNIKDFYKTSVDFWGFLPVIVQFGNSTNKELPKAIIEKSYKLRELSQAGEYEHGDALIGAIKFQYPDLAEYANVISIKELLSNKIPNKETLDNRNDFFIFFEGNITTGKDLEKFQEENNILIDEDLSIIGEFSEKKSLFKKNVSRDVCVAAIEFWEKSDTEYLENWIGVTTDRLVYERANGMLTVYEDEKIFADATKAIKKKLARSGWVEEITENYQKALKEIKKLESQLLSKPNKKNLEVFFEKLARTQSLFAIIYFVPAIEDAPSKAKEACLEQRKSTEDFFYNANATFEKAIPMIVPDYAIPFSKILSINEILGMLPTVDELRKRDEHFIFHDHKFYYNRTLIQVERELGIEIEKDEVISGTNEIRGNVAHKGISKGKVVIVLTKTDINRVNEGDIMVTPMTNPDFLPAMKKASAFVTDEGGVTSHAAITAREMGKPCIIGTKIATKVLKDGDLVEVNADTGVIKIIENNLGIKDPNYYQRLFQVGGMPYIISDIFMTEYKKIKGFSMLAHGIWTTYLPKQSIKDTLIEGVELYSSKEKFDEYSNGFEAYKKKTAEHFEKISKKDRLTRADLEEFLINLSTLFHFYRRTEFFATDDAYQYSLNDEITSENLKHFERIKNSGREYLNKLFFGSESALFSILSILQKQFRVEVDSLMLYSRSDLLNLFENQKVSTSILEDRKCAYVMIGDGENLTYINGKEAEVIVSKFDTVTPEFHSEIKGKTANKGKVRGMAKVIIADYGNFDGLKKIMESMVNGDILIAETTSPELMPVCSKASAIVTNQGGMMSHAAIVSREMNIPCVVGTGNATDLIKDGDIVEVDGNKGVVHIIQKAQRD</sequence>
<keyword evidence="8" id="KW-0479">Metal-binding</keyword>
<dbReference type="EMBL" id="LCAK01000004">
    <property type="protein sequence ID" value="KKR88675.1"/>
    <property type="molecule type" value="Genomic_DNA"/>
</dbReference>
<accession>A0A0G0WW81</accession>
<comment type="similarity">
    <text evidence="4">Belongs to the PEP-utilizing enzyme family.</text>
</comment>
<dbReference type="InterPro" id="IPR036637">
    <property type="entry name" value="Phosphohistidine_dom_sf"/>
</dbReference>
<dbReference type="EC" id="2.7.9.2" evidence="5"/>
<comment type="cofactor">
    <cofactor evidence="1">
        <name>Mg(2+)</name>
        <dbReference type="ChEBI" id="CHEBI:18420"/>
    </cofactor>
</comment>
<keyword evidence="12" id="KW-0460">Magnesium</keyword>
<dbReference type="UniPathway" id="UPA00138"/>
<evidence type="ECO:0000313" key="18">
    <source>
        <dbReference type="Proteomes" id="UP000033918"/>
    </source>
</evidence>
<evidence type="ECO:0000256" key="9">
    <source>
        <dbReference type="ARBA" id="ARBA00022741"/>
    </source>
</evidence>
<evidence type="ECO:0000256" key="14">
    <source>
        <dbReference type="ARBA" id="ARBA00047700"/>
    </source>
</evidence>
<evidence type="ECO:0000259" key="16">
    <source>
        <dbReference type="Pfam" id="PF01326"/>
    </source>
</evidence>
<dbReference type="InterPro" id="IPR008279">
    <property type="entry name" value="PEP-util_enz_mobile_dom"/>
</dbReference>
<dbReference type="PATRIC" id="fig|1619006.3.peg.572"/>
<evidence type="ECO:0000313" key="17">
    <source>
        <dbReference type="EMBL" id="KKR88675.1"/>
    </source>
</evidence>
<evidence type="ECO:0000256" key="1">
    <source>
        <dbReference type="ARBA" id="ARBA00001946"/>
    </source>
</evidence>
<evidence type="ECO:0000256" key="10">
    <source>
        <dbReference type="ARBA" id="ARBA00022777"/>
    </source>
</evidence>
<comment type="function">
    <text evidence="2">Catalyzes the phosphorylation of pyruvate to phosphoenolpyruvate.</text>
</comment>
<evidence type="ECO:0000256" key="5">
    <source>
        <dbReference type="ARBA" id="ARBA00011996"/>
    </source>
</evidence>
<dbReference type="InterPro" id="IPR013815">
    <property type="entry name" value="ATP_grasp_subdomain_1"/>
</dbReference>
<dbReference type="GO" id="GO:0005524">
    <property type="term" value="F:ATP binding"/>
    <property type="evidence" value="ECO:0007669"/>
    <property type="project" value="UniProtKB-KW"/>
</dbReference>
<keyword evidence="11" id="KW-0067">ATP-binding</keyword>
<dbReference type="SUPFAM" id="SSF52009">
    <property type="entry name" value="Phosphohistidine domain"/>
    <property type="match status" value="2"/>
</dbReference>
<dbReference type="SUPFAM" id="SSF56059">
    <property type="entry name" value="Glutathione synthetase ATP-binding domain-like"/>
    <property type="match status" value="1"/>
</dbReference>
<dbReference type="PANTHER" id="PTHR43030">
    <property type="entry name" value="PHOSPHOENOLPYRUVATE SYNTHASE"/>
    <property type="match status" value="1"/>
</dbReference>
<dbReference type="Gene3D" id="3.50.30.10">
    <property type="entry name" value="Phosphohistidine domain"/>
    <property type="match status" value="2"/>
</dbReference>
<dbReference type="AlphaFoldDB" id="A0A0G0WW81"/>
<dbReference type="InterPro" id="IPR006319">
    <property type="entry name" value="PEP_synth"/>
</dbReference>
<gene>
    <name evidence="17" type="ORF">UU38_C0004G0037</name>
</gene>
<keyword evidence="7" id="KW-0808">Transferase</keyword>
<organism evidence="17 18">
    <name type="scientific">Candidatus Wolfebacteria bacterium GW2011_GWB1_41_12</name>
    <dbReference type="NCBI Taxonomy" id="1619006"/>
    <lineage>
        <taxon>Bacteria</taxon>
        <taxon>Candidatus Wolfeibacteriota</taxon>
    </lineage>
</organism>
<evidence type="ECO:0000256" key="4">
    <source>
        <dbReference type="ARBA" id="ARBA00007837"/>
    </source>
</evidence>
<feature type="domain" description="PEP-utilising enzyme mobile" evidence="15">
    <location>
        <begin position="1175"/>
        <end position="1244"/>
    </location>
</feature>
<dbReference type="GO" id="GO:0008986">
    <property type="term" value="F:pyruvate, water dikinase activity"/>
    <property type="evidence" value="ECO:0007669"/>
    <property type="project" value="UniProtKB-EC"/>
</dbReference>
<keyword evidence="9" id="KW-0547">Nucleotide-binding</keyword>
<feature type="domain" description="PEP-utilising enzyme mobile" evidence="15">
    <location>
        <begin position="813"/>
        <end position="883"/>
    </location>
</feature>
<evidence type="ECO:0000256" key="8">
    <source>
        <dbReference type="ARBA" id="ARBA00022723"/>
    </source>
</evidence>
<dbReference type="PANTHER" id="PTHR43030:SF1">
    <property type="entry name" value="PHOSPHOENOLPYRUVATE SYNTHASE"/>
    <property type="match status" value="1"/>
</dbReference>
<evidence type="ECO:0000256" key="7">
    <source>
        <dbReference type="ARBA" id="ARBA00022679"/>
    </source>
</evidence>
<proteinExistence type="inferred from homology"/>
<dbReference type="GO" id="GO:0046872">
    <property type="term" value="F:metal ion binding"/>
    <property type="evidence" value="ECO:0007669"/>
    <property type="project" value="UniProtKB-KW"/>
</dbReference>
<reference evidence="17 18" key="1">
    <citation type="journal article" date="2015" name="Nature">
        <title>rRNA introns, odd ribosomes, and small enigmatic genomes across a large radiation of phyla.</title>
        <authorList>
            <person name="Brown C.T."/>
            <person name="Hug L.A."/>
            <person name="Thomas B.C."/>
            <person name="Sharon I."/>
            <person name="Castelle C.J."/>
            <person name="Singh A."/>
            <person name="Wilkins M.J."/>
            <person name="Williams K.H."/>
            <person name="Banfield J.F."/>
        </authorList>
    </citation>
    <scope>NUCLEOTIDE SEQUENCE [LARGE SCALE GENOMIC DNA]</scope>
</reference>